<dbReference type="KEGG" id="mbe:MBM_09289"/>
<name>K1WV55_MARBU</name>
<dbReference type="InParanoid" id="K1WV55"/>
<keyword evidence="3" id="KW-1185">Reference proteome</keyword>
<dbReference type="HOGENOM" id="CLU_1611134_0_0_1"/>
<feature type="compositionally biased region" description="Basic and acidic residues" evidence="1">
    <location>
        <begin position="138"/>
        <end position="158"/>
    </location>
</feature>
<dbReference type="EMBL" id="JH921456">
    <property type="protein sequence ID" value="EKD12533.1"/>
    <property type="molecule type" value="Genomic_DNA"/>
</dbReference>
<dbReference type="AlphaFoldDB" id="K1WV55"/>
<gene>
    <name evidence="2" type="ORF">MBM_09289</name>
</gene>
<evidence type="ECO:0000313" key="3">
    <source>
        <dbReference type="Proteomes" id="UP000006753"/>
    </source>
</evidence>
<accession>K1WV55</accession>
<evidence type="ECO:0000313" key="2">
    <source>
        <dbReference type="EMBL" id="EKD12533.1"/>
    </source>
</evidence>
<sequence length="165" mass="18256">MKSVRQGENLGDAWPKYYPSRVPQKFSFHFKPPGYPTLEGLCNVLEFLVIDSYLDYNSGKKPDLQRQVGTTRAGHKVVESLTFDVFLPSQVPALIKRRGSTKSLLELEKPSAKALQSAAIVIGPGSKDDGAESDYDLAADKSDSELNDHIESEKERDGATGYDNY</sequence>
<organism evidence="2 3">
    <name type="scientific">Marssonina brunnea f. sp. multigermtubi (strain MB_m1)</name>
    <name type="common">Marssonina leaf spot fungus</name>
    <dbReference type="NCBI Taxonomy" id="1072389"/>
    <lineage>
        <taxon>Eukaryota</taxon>
        <taxon>Fungi</taxon>
        <taxon>Dikarya</taxon>
        <taxon>Ascomycota</taxon>
        <taxon>Pezizomycotina</taxon>
        <taxon>Leotiomycetes</taxon>
        <taxon>Helotiales</taxon>
        <taxon>Drepanopezizaceae</taxon>
        <taxon>Drepanopeziza</taxon>
    </lineage>
</organism>
<feature type="region of interest" description="Disordered" evidence="1">
    <location>
        <begin position="123"/>
        <end position="165"/>
    </location>
</feature>
<proteinExistence type="predicted"/>
<evidence type="ECO:0000256" key="1">
    <source>
        <dbReference type="SAM" id="MobiDB-lite"/>
    </source>
</evidence>
<protein>
    <submittedName>
        <fullName evidence="2">Uncharacterized protein</fullName>
    </submittedName>
</protein>
<dbReference type="Proteomes" id="UP000006753">
    <property type="component" value="Unassembled WGS sequence"/>
</dbReference>
<reference evidence="2 3" key="1">
    <citation type="journal article" date="2012" name="BMC Genomics">
        <title>Sequencing the genome of Marssonina brunnea reveals fungus-poplar co-evolution.</title>
        <authorList>
            <person name="Zhu S."/>
            <person name="Cao Y.-Z."/>
            <person name="Jiang C."/>
            <person name="Tan B.-Y."/>
            <person name="Wang Z."/>
            <person name="Feng S."/>
            <person name="Zhang L."/>
            <person name="Su X.-H."/>
            <person name="Brejova B."/>
            <person name="Vinar T."/>
            <person name="Xu M."/>
            <person name="Wang M.-X."/>
            <person name="Zhang S.-G."/>
            <person name="Huang M.-R."/>
            <person name="Wu R."/>
            <person name="Zhou Y."/>
        </authorList>
    </citation>
    <scope>NUCLEOTIDE SEQUENCE [LARGE SCALE GENOMIC DNA]</scope>
    <source>
        <strain evidence="2 3">MB_m1</strain>
    </source>
</reference>